<dbReference type="Pfam" id="PF01612">
    <property type="entry name" value="DNA_pol_A_exo1"/>
    <property type="match status" value="1"/>
</dbReference>
<sequence>MVRWGHTVIGVVVVVVTGGGVVGSLLLCYRWYLRRHTNTIARTLLAWRTRRIVKSALKRIHIVEDEETWEKILPLLISESRREGAVGMDCEWTNTHSRRKPVALLQLATCSGLCVIIRLSHMQSNIPPSLKRLLEDGTILKVGIATLDDSTLLQTDYCLKVRGCVDLRHLAVQIKEGPEQQHHQHHHHHHHSQGLGLNALSTRHLGLQLDKDVSVRTSDWDAHTLTDRQVRYAAADAVVGAHLLLALSTQLWEAQSGTPSCYPLYSALPQPPLLPLILPLPLWHSHLATLLHHTCLPYIDRSFKNSSKQTCHSFSDRAGASSVVDKSVGGESVRLKDGKERVAATQRCHPLLKSPLYDNCQLLAPDGSPLCTCDTKKAEWYIARGLGKEISRDPLVVQLTFEPKGRPEPGPGDDMYYVQERENLCVVCGAEEGLARKSIVPHEYRRYFPAILKEHASHDLLLLCPPCHQAANLYDVSLRQNLTEECQAILRDCSQSRMNIDSTLMSVRSAARALIKSRAKLPSKRIQELEEVVQCHYDSLNEATLQAAAALEVRVINEDHVPHGFAVVTMYQRQGGLVTLEHRWRSHFLTTSRPRYLPKDWSPSHRHHKLQALAASLPPGHLDHTVYSALLTGSDTSHNTATSSL</sequence>
<keyword evidence="4" id="KW-1133">Transmembrane helix</keyword>
<dbReference type="GO" id="GO:0005634">
    <property type="term" value="C:nucleus"/>
    <property type="evidence" value="ECO:0007669"/>
    <property type="project" value="TreeGrafter"/>
</dbReference>
<keyword evidence="3" id="KW-0269">Exonuclease</keyword>
<dbReference type="PANTHER" id="PTHR13620:SF104">
    <property type="entry name" value="EXONUCLEASE 3'-5' DOMAIN-CONTAINING PROTEIN 2"/>
    <property type="match status" value="1"/>
</dbReference>
<protein>
    <recommendedName>
        <fullName evidence="5">3'-5' exonuclease domain-containing protein</fullName>
    </recommendedName>
</protein>
<accession>A0AAE1UPP1</accession>
<dbReference type="GO" id="GO:0006139">
    <property type="term" value="P:nucleobase-containing compound metabolic process"/>
    <property type="evidence" value="ECO:0007669"/>
    <property type="project" value="InterPro"/>
</dbReference>
<gene>
    <name evidence="6" type="ORF">Pmani_003762</name>
</gene>
<dbReference type="Proteomes" id="UP001292094">
    <property type="component" value="Unassembled WGS sequence"/>
</dbReference>
<dbReference type="SMART" id="SM00474">
    <property type="entry name" value="35EXOc"/>
    <property type="match status" value="1"/>
</dbReference>
<dbReference type="EMBL" id="JAWZYT010000265">
    <property type="protein sequence ID" value="KAK4325669.1"/>
    <property type="molecule type" value="Genomic_DNA"/>
</dbReference>
<dbReference type="InterPro" id="IPR051132">
    <property type="entry name" value="3-5_Exonuclease_domain"/>
</dbReference>
<dbReference type="AlphaFoldDB" id="A0AAE1UPP1"/>
<evidence type="ECO:0000313" key="7">
    <source>
        <dbReference type="Proteomes" id="UP001292094"/>
    </source>
</evidence>
<evidence type="ECO:0000256" key="1">
    <source>
        <dbReference type="ARBA" id="ARBA00022722"/>
    </source>
</evidence>
<dbReference type="InterPro" id="IPR012337">
    <property type="entry name" value="RNaseH-like_sf"/>
</dbReference>
<evidence type="ECO:0000256" key="4">
    <source>
        <dbReference type="SAM" id="Phobius"/>
    </source>
</evidence>
<dbReference type="CDD" id="cd06141">
    <property type="entry name" value="WRN_exo"/>
    <property type="match status" value="1"/>
</dbReference>
<name>A0AAE1UPP1_9EUCA</name>
<dbReference type="Gene3D" id="3.30.420.10">
    <property type="entry name" value="Ribonuclease H-like superfamily/Ribonuclease H"/>
    <property type="match status" value="1"/>
</dbReference>
<proteinExistence type="predicted"/>
<dbReference type="GO" id="GO:0005737">
    <property type="term" value="C:cytoplasm"/>
    <property type="evidence" value="ECO:0007669"/>
    <property type="project" value="TreeGrafter"/>
</dbReference>
<comment type="caution">
    <text evidence="6">The sequence shown here is derived from an EMBL/GenBank/DDBJ whole genome shotgun (WGS) entry which is preliminary data.</text>
</comment>
<dbReference type="GO" id="GO:0008408">
    <property type="term" value="F:3'-5' exonuclease activity"/>
    <property type="evidence" value="ECO:0007669"/>
    <property type="project" value="InterPro"/>
</dbReference>
<dbReference type="InterPro" id="IPR036397">
    <property type="entry name" value="RNaseH_sf"/>
</dbReference>
<keyword evidence="7" id="KW-1185">Reference proteome</keyword>
<evidence type="ECO:0000256" key="3">
    <source>
        <dbReference type="ARBA" id="ARBA00022839"/>
    </source>
</evidence>
<dbReference type="InterPro" id="IPR002562">
    <property type="entry name" value="3'-5'_exonuclease_dom"/>
</dbReference>
<evidence type="ECO:0000259" key="5">
    <source>
        <dbReference type="SMART" id="SM00474"/>
    </source>
</evidence>
<keyword evidence="4" id="KW-0812">Transmembrane</keyword>
<reference evidence="6" key="1">
    <citation type="submission" date="2023-11" db="EMBL/GenBank/DDBJ databases">
        <title>Genome assemblies of two species of porcelain crab, Petrolisthes cinctipes and Petrolisthes manimaculis (Anomura: Porcellanidae).</title>
        <authorList>
            <person name="Angst P."/>
        </authorList>
    </citation>
    <scope>NUCLEOTIDE SEQUENCE</scope>
    <source>
        <strain evidence="6">PB745_02</strain>
        <tissue evidence="6">Gill</tissue>
    </source>
</reference>
<evidence type="ECO:0000313" key="6">
    <source>
        <dbReference type="EMBL" id="KAK4325669.1"/>
    </source>
</evidence>
<keyword evidence="1" id="KW-0540">Nuclease</keyword>
<dbReference type="SUPFAM" id="SSF53098">
    <property type="entry name" value="Ribonuclease H-like"/>
    <property type="match status" value="1"/>
</dbReference>
<feature type="transmembrane region" description="Helical" evidence="4">
    <location>
        <begin position="6"/>
        <end position="32"/>
    </location>
</feature>
<organism evidence="6 7">
    <name type="scientific">Petrolisthes manimaculis</name>
    <dbReference type="NCBI Taxonomy" id="1843537"/>
    <lineage>
        <taxon>Eukaryota</taxon>
        <taxon>Metazoa</taxon>
        <taxon>Ecdysozoa</taxon>
        <taxon>Arthropoda</taxon>
        <taxon>Crustacea</taxon>
        <taxon>Multicrustacea</taxon>
        <taxon>Malacostraca</taxon>
        <taxon>Eumalacostraca</taxon>
        <taxon>Eucarida</taxon>
        <taxon>Decapoda</taxon>
        <taxon>Pleocyemata</taxon>
        <taxon>Anomura</taxon>
        <taxon>Galatheoidea</taxon>
        <taxon>Porcellanidae</taxon>
        <taxon>Petrolisthes</taxon>
    </lineage>
</organism>
<dbReference type="GO" id="GO:0003676">
    <property type="term" value="F:nucleic acid binding"/>
    <property type="evidence" value="ECO:0007669"/>
    <property type="project" value="InterPro"/>
</dbReference>
<keyword evidence="4" id="KW-0472">Membrane</keyword>
<evidence type="ECO:0000256" key="2">
    <source>
        <dbReference type="ARBA" id="ARBA00022801"/>
    </source>
</evidence>
<keyword evidence="2" id="KW-0378">Hydrolase</keyword>
<dbReference type="PANTHER" id="PTHR13620">
    <property type="entry name" value="3-5 EXONUCLEASE"/>
    <property type="match status" value="1"/>
</dbReference>
<feature type="domain" description="3'-5' exonuclease" evidence="5">
    <location>
        <begin position="60"/>
        <end position="252"/>
    </location>
</feature>